<name>A0A9X1QP53_9SPHN</name>
<keyword evidence="1" id="KW-1133">Transmembrane helix</keyword>
<evidence type="ECO:0000313" key="3">
    <source>
        <dbReference type="Proteomes" id="UP001139410"/>
    </source>
</evidence>
<keyword evidence="1" id="KW-0812">Transmembrane</keyword>
<dbReference type="EMBL" id="JAKFGM010000003">
    <property type="protein sequence ID" value="MCF2515627.1"/>
    <property type="molecule type" value="Genomic_DNA"/>
</dbReference>
<keyword evidence="3" id="KW-1185">Reference proteome</keyword>
<proteinExistence type="predicted"/>
<feature type="transmembrane region" description="Helical" evidence="1">
    <location>
        <begin position="25"/>
        <end position="45"/>
    </location>
</feature>
<evidence type="ECO:0000256" key="1">
    <source>
        <dbReference type="SAM" id="Phobius"/>
    </source>
</evidence>
<dbReference type="RefSeq" id="WP_235068329.1">
    <property type="nucleotide sequence ID" value="NZ_JAKFGM010000003.1"/>
</dbReference>
<sequence>MTDGSPEHLTATQARAGATPHVTRVVLGVGLLLVIGIFALILFIAR</sequence>
<gene>
    <name evidence="2" type="ORF">LVY65_11210</name>
</gene>
<reference evidence="2" key="1">
    <citation type="submission" date="2022-01" db="EMBL/GenBank/DDBJ databases">
        <authorList>
            <person name="Jo J.-H."/>
            <person name="Im W.-T."/>
        </authorList>
    </citation>
    <scope>NUCLEOTIDE SEQUENCE</scope>
    <source>
        <strain evidence="2">G124</strain>
    </source>
</reference>
<keyword evidence="1" id="KW-0472">Membrane</keyword>
<comment type="caution">
    <text evidence="2">The sequence shown here is derived from an EMBL/GenBank/DDBJ whole genome shotgun (WGS) entry which is preliminary data.</text>
</comment>
<evidence type="ECO:0000313" key="2">
    <source>
        <dbReference type="EMBL" id="MCF2515627.1"/>
    </source>
</evidence>
<accession>A0A9X1QP53</accession>
<organism evidence="2 3">
    <name type="scientific">Sphingomonas cremea</name>
    <dbReference type="NCBI Taxonomy" id="2904799"/>
    <lineage>
        <taxon>Bacteria</taxon>
        <taxon>Pseudomonadati</taxon>
        <taxon>Pseudomonadota</taxon>
        <taxon>Alphaproteobacteria</taxon>
        <taxon>Sphingomonadales</taxon>
        <taxon>Sphingomonadaceae</taxon>
        <taxon>Sphingomonas</taxon>
    </lineage>
</organism>
<dbReference type="Proteomes" id="UP001139410">
    <property type="component" value="Unassembled WGS sequence"/>
</dbReference>
<protein>
    <submittedName>
        <fullName evidence="2">Uncharacterized protein</fullName>
    </submittedName>
</protein>
<dbReference type="AlphaFoldDB" id="A0A9X1QP53"/>